<organism evidence="3 4">
    <name type="scientific">Pseudoalteromonas gelatinilytica</name>
    <dbReference type="NCBI Taxonomy" id="1703256"/>
    <lineage>
        <taxon>Bacteria</taxon>
        <taxon>Pseudomonadati</taxon>
        <taxon>Pseudomonadota</taxon>
        <taxon>Gammaproteobacteria</taxon>
        <taxon>Alteromonadales</taxon>
        <taxon>Pseudoalteromonadaceae</taxon>
        <taxon>Pseudoalteromonas</taxon>
    </lineage>
</organism>
<sequence length="328" mass="36414">MLNSKSVVLLASASQQIGYGHVMRQIALIEVLLNKQHKVTLFYRDLAPQLHGKLSEMGMVLKCVVDEVALVTMLSKADILIVDDYALSSETLIQLKNTVKQLVIFDDGTYQGPLEFDLIVNPSDVVNTIHKAPRVLQGLDYRLIRSEFKSYRAREIFIEKSIFISLGGTDVKMLTPELCQQLVASNDITKLVVAVSSSCSENTLNLLNRLKQHGKFELHIDHPNLARLMSEADIAITSAGGSLYELMYLGVPTIALVLVDNQSQALDSTLNNAAYQCIDFRNEQTDFANVVKQALFLLNSADKKRKLSLYGQQAIDGMAAERIIEALD</sequence>
<evidence type="ECO:0000256" key="1">
    <source>
        <dbReference type="PIRSR" id="PIRSR620023-1"/>
    </source>
</evidence>
<evidence type="ECO:0000313" key="4">
    <source>
        <dbReference type="Proteomes" id="UP000265938"/>
    </source>
</evidence>
<dbReference type="Gene3D" id="3.40.50.11190">
    <property type="match status" value="1"/>
</dbReference>
<dbReference type="NCBIfam" id="TIGR03590">
    <property type="entry name" value="PseG"/>
    <property type="match status" value="1"/>
</dbReference>
<gene>
    <name evidence="3" type="primary">pseG</name>
    <name evidence="3" type="ORF">D4741_14625</name>
</gene>
<dbReference type="EMBL" id="QYSE01000003">
    <property type="protein sequence ID" value="RJF34612.1"/>
    <property type="molecule type" value="Genomic_DNA"/>
</dbReference>
<evidence type="ECO:0000313" key="3">
    <source>
        <dbReference type="EMBL" id="RJF34612.1"/>
    </source>
</evidence>
<evidence type="ECO:0000256" key="2">
    <source>
        <dbReference type="PIRSR" id="PIRSR620023-2"/>
    </source>
</evidence>
<feature type="active site" description="Proton acceptor" evidence="1">
    <location>
        <position position="21"/>
    </location>
</feature>
<protein>
    <submittedName>
        <fullName evidence="3">UDP-2,4-diacetamido-2,4, 6-trideoxy-beta-L-altropyranose hydrolase</fullName>
        <ecNumber evidence="3">3.6.1.57</ecNumber>
    </submittedName>
</protein>
<accession>A0A3A3EH92</accession>
<reference evidence="3 4" key="1">
    <citation type="submission" date="2018-09" db="EMBL/GenBank/DDBJ databases">
        <title>Identification of marine bacteria producing industrial enzymes.</title>
        <authorList>
            <person name="Cheng T.H."/>
            <person name="Saidin J."/>
            <person name="Muhd D.D."/>
            <person name="Isa M.N.M."/>
            <person name="Bakar M.F.A."/>
            <person name="Ismail N."/>
        </authorList>
    </citation>
    <scope>NUCLEOTIDE SEQUENCE [LARGE SCALE GENOMIC DNA]</scope>
    <source>
        <strain evidence="3 4">MNAD 1.6</strain>
    </source>
</reference>
<keyword evidence="3" id="KW-0378">Hydrolase</keyword>
<feature type="binding site" evidence="2">
    <location>
        <position position="245"/>
    </location>
    <ligand>
        <name>substrate</name>
    </ligand>
</feature>
<dbReference type="Proteomes" id="UP000265938">
    <property type="component" value="Unassembled WGS sequence"/>
</dbReference>
<dbReference type="EC" id="3.6.1.57" evidence="3"/>
<proteinExistence type="predicted"/>
<dbReference type="RefSeq" id="WP_119853511.1">
    <property type="nucleotide sequence ID" value="NZ_QYSE01000003.1"/>
</dbReference>
<comment type="caution">
    <text evidence="3">The sequence shown here is derived from an EMBL/GenBank/DDBJ whole genome shotgun (WGS) entry which is preliminary data.</text>
</comment>
<feature type="binding site" evidence="2">
    <location>
        <position position="145"/>
    </location>
    <ligand>
        <name>substrate</name>
    </ligand>
</feature>
<dbReference type="InterPro" id="IPR020023">
    <property type="entry name" value="PseG"/>
</dbReference>
<dbReference type="SUPFAM" id="SSF53756">
    <property type="entry name" value="UDP-Glycosyltransferase/glycogen phosphorylase"/>
    <property type="match status" value="1"/>
</dbReference>
<dbReference type="GO" id="GO:0016787">
    <property type="term" value="F:hydrolase activity"/>
    <property type="evidence" value="ECO:0007669"/>
    <property type="project" value="UniProtKB-KW"/>
</dbReference>
<dbReference type="AlphaFoldDB" id="A0A3A3EH92"/>
<dbReference type="Gene3D" id="3.40.50.2000">
    <property type="entry name" value="Glycogen Phosphorylase B"/>
    <property type="match status" value="1"/>
</dbReference>
<name>A0A3A3EH92_9GAMM</name>